<comment type="caution">
    <text evidence="1">The sequence shown here is derived from an EMBL/GenBank/DDBJ whole genome shotgun (WGS) entry which is preliminary data.</text>
</comment>
<dbReference type="RefSeq" id="WP_346756753.1">
    <property type="nucleotide sequence ID" value="NZ_JAUJEB010000001.1"/>
</dbReference>
<proteinExistence type="predicted"/>
<name>A0ABT8L127_9BACT</name>
<gene>
    <name evidence="1" type="ORF">QQ020_05140</name>
</gene>
<dbReference type="InterPro" id="IPR011990">
    <property type="entry name" value="TPR-like_helical_dom_sf"/>
</dbReference>
<protein>
    <submittedName>
        <fullName evidence="1">Tetratricopeptide repeat protein</fullName>
    </submittedName>
</protein>
<dbReference type="Proteomes" id="UP001172083">
    <property type="component" value="Unassembled WGS sequence"/>
</dbReference>
<evidence type="ECO:0000313" key="1">
    <source>
        <dbReference type="EMBL" id="MDN5211420.1"/>
    </source>
</evidence>
<sequence length="109" mass="12923">MNSERLKQLFDFLEDDPQDSFTIYAIALEYMEEAPEKAKLYFDRLLEKHPEYLPTYYQAALLYQSIHEFDKAKTIFEAGIKLAHKKNNLLAKRELENALNNLLFDDEDD</sequence>
<dbReference type="Gene3D" id="1.25.40.10">
    <property type="entry name" value="Tetratricopeptide repeat domain"/>
    <property type="match status" value="1"/>
</dbReference>
<accession>A0ABT8L127</accession>
<evidence type="ECO:0000313" key="2">
    <source>
        <dbReference type="Proteomes" id="UP001172083"/>
    </source>
</evidence>
<dbReference type="SUPFAM" id="SSF48452">
    <property type="entry name" value="TPR-like"/>
    <property type="match status" value="1"/>
</dbReference>
<dbReference type="EMBL" id="JAUJEB010000001">
    <property type="protein sequence ID" value="MDN5211420.1"/>
    <property type="molecule type" value="Genomic_DNA"/>
</dbReference>
<organism evidence="1 2">
    <name type="scientific">Agaribacillus aureus</name>
    <dbReference type="NCBI Taxonomy" id="3051825"/>
    <lineage>
        <taxon>Bacteria</taxon>
        <taxon>Pseudomonadati</taxon>
        <taxon>Bacteroidota</taxon>
        <taxon>Cytophagia</taxon>
        <taxon>Cytophagales</taxon>
        <taxon>Splendidivirgaceae</taxon>
        <taxon>Agaribacillus</taxon>
    </lineage>
</organism>
<keyword evidence="2" id="KW-1185">Reference proteome</keyword>
<reference evidence="1" key="1">
    <citation type="submission" date="2023-06" db="EMBL/GenBank/DDBJ databases">
        <title>Genomic of Agaribacillus aureum.</title>
        <authorList>
            <person name="Wang G."/>
        </authorList>
    </citation>
    <scope>NUCLEOTIDE SEQUENCE</scope>
    <source>
        <strain evidence="1">BMA12</strain>
    </source>
</reference>